<dbReference type="SUPFAM" id="SSF48208">
    <property type="entry name" value="Six-hairpin glycosidases"/>
    <property type="match status" value="1"/>
</dbReference>
<reference evidence="2 3" key="1">
    <citation type="submission" date="2020-06" db="EMBL/GenBank/DDBJ databases">
        <title>Metabacillus dokdonensis sp. nov., isolated from the rhizosphere of Elymus tsukushiensis, a plant native to the Dokdo Islands, Republic of Korea.</title>
        <authorList>
            <person name="Lee S.Y."/>
            <person name="Hwang Y.J."/>
            <person name="Son J.S."/>
            <person name="Ghim S.Y."/>
        </authorList>
    </citation>
    <scope>NUCLEOTIDE SEQUENCE [LARGE SCALE GENOMIC DNA]</scope>
    <source>
        <strain evidence="2 3">KUDC1714</strain>
    </source>
</reference>
<gene>
    <name evidence="2" type="ORF">HUW50_23260</name>
</gene>
<evidence type="ECO:0000259" key="1">
    <source>
        <dbReference type="Pfam" id="PF07944"/>
    </source>
</evidence>
<sequence>MAYLLDDEDMKKRAKKYIDAIIVGQEEDGWICPCSKEERDRYDMWALFLILKVLVVYYECSKDERVEEVIYNATKNFDRHIDTFTIFNWASTRWYEMLIPIYWLYEKRKEDWLVNLSIKVRAQGFDYKYLYENWPYENPSSFGQWSQMSHVVNQAMAVKSLTLFSRISKNDEDKKFSEMMIQKLHDFHGTATGIFTGDECLSGDSPIQGTELCSVAEFMYSLEHLIQITGDVKWSDQLEYIAYNALPAAISPDMWSHQYDQLVNQVECSKIEEGKQPFRTNNGEAHLFGLESHFGCCTSNFNHGQSLHYLHL</sequence>
<feature type="domain" description="Non-reducing end beta-L-arabinofuranosidase-like GH127 catalytic" evidence="1">
    <location>
        <begin position="2"/>
        <end position="300"/>
    </location>
</feature>
<dbReference type="Proteomes" id="UP000515490">
    <property type="component" value="Chromosome"/>
</dbReference>
<dbReference type="InterPro" id="IPR012878">
    <property type="entry name" value="Beta-AFase-like_GH127_cat"/>
</dbReference>
<protein>
    <submittedName>
        <fullName evidence="2">Glycoside hydrolase family 127 protein</fullName>
    </submittedName>
</protein>
<evidence type="ECO:0000313" key="2">
    <source>
        <dbReference type="EMBL" id="QNF30125.1"/>
    </source>
</evidence>
<dbReference type="GO" id="GO:0016787">
    <property type="term" value="F:hydrolase activity"/>
    <property type="evidence" value="ECO:0007669"/>
    <property type="project" value="UniProtKB-KW"/>
</dbReference>
<keyword evidence="3" id="KW-1185">Reference proteome</keyword>
<evidence type="ECO:0000313" key="3">
    <source>
        <dbReference type="Proteomes" id="UP000515490"/>
    </source>
</evidence>
<proteinExistence type="predicted"/>
<dbReference type="InterPro" id="IPR008928">
    <property type="entry name" value="6-hairpin_glycosidase_sf"/>
</dbReference>
<keyword evidence="2" id="KW-0378">Hydrolase</keyword>
<organism evidence="2 3">
    <name type="scientific">Metabacillus elymi</name>
    <dbReference type="NCBI Taxonomy" id="2745198"/>
    <lineage>
        <taxon>Bacteria</taxon>
        <taxon>Bacillati</taxon>
        <taxon>Bacillota</taxon>
        <taxon>Bacilli</taxon>
        <taxon>Bacillales</taxon>
        <taxon>Bacillaceae</taxon>
        <taxon>Metabacillus</taxon>
    </lineage>
</organism>
<name>A0ABX6SAZ8_9BACI</name>
<dbReference type="EMBL" id="CP055263">
    <property type="protein sequence ID" value="QNF30125.1"/>
    <property type="molecule type" value="Genomic_DNA"/>
</dbReference>
<dbReference type="Pfam" id="PF07944">
    <property type="entry name" value="Beta-AFase-like_GH127_cat"/>
    <property type="match status" value="1"/>
</dbReference>
<accession>A0ABX6SAZ8</accession>